<dbReference type="PANTHER" id="PTHR10773:SF19">
    <property type="match status" value="1"/>
</dbReference>
<dbReference type="EMBL" id="OV651817">
    <property type="protein sequence ID" value="CAH1110346.1"/>
    <property type="molecule type" value="Genomic_DNA"/>
</dbReference>
<evidence type="ECO:0000313" key="1">
    <source>
        <dbReference type="EMBL" id="CAH1110346.1"/>
    </source>
</evidence>
<dbReference type="AlphaFoldDB" id="A0A9P0GGV7"/>
<reference evidence="1" key="1">
    <citation type="submission" date="2022-01" db="EMBL/GenBank/DDBJ databases">
        <authorList>
            <person name="King R."/>
        </authorList>
    </citation>
    <scope>NUCLEOTIDE SEQUENCE</scope>
</reference>
<name>A0A9P0GGV7_9CUCU</name>
<evidence type="ECO:0000313" key="2">
    <source>
        <dbReference type="Proteomes" id="UP001153636"/>
    </source>
</evidence>
<gene>
    <name evidence="1" type="ORF">PSYICH_LOCUS11292</name>
</gene>
<dbReference type="OrthoDB" id="10068225at2759"/>
<keyword evidence="2" id="KW-1185">Reference proteome</keyword>
<sequence length="131" mass="14788">MARSGDKLKAIGNSTILAFNFDPEAVLTTPKGSAGQIFYLRKLAVYNLTVYNIENQDGICYLWDETQGKKDSNEIASCIYEHVLSNAEVKEIRMMTDGCSVRCPLFTNLIFEFATPLKRLVYDPKKNIEPI</sequence>
<dbReference type="Proteomes" id="UP001153636">
    <property type="component" value="Chromosome 5"/>
</dbReference>
<proteinExistence type="predicted"/>
<dbReference type="PANTHER" id="PTHR10773">
    <property type="entry name" value="DNA-DIRECTED RNA POLYMERASES I, II, AND III SUBUNIT RPABC2"/>
    <property type="match status" value="1"/>
</dbReference>
<organism evidence="1 2">
    <name type="scientific">Psylliodes chrysocephalus</name>
    <dbReference type="NCBI Taxonomy" id="3402493"/>
    <lineage>
        <taxon>Eukaryota</taxon>
        <taxon>Metazoa</taxon>
        <taxon>Ecdysozoa</taxon>
        <taxon>Arthropoda</taxon>
        <taxon>Hexapoda</taxon>
        <taxon>Insecta</taxon>
        <taxon>Pterygota</taxon>
        <taxon>Neoptera</taxon>
        <taxon>Endopterygota</taxon>
        <taxon>Coleoptera</taxon>
        <taxon>Polyphaga</taxon>
        <taxon>Cucujiformia</taxon>
        <taxon>Chrysomeloidea</taxon>
        <taxon>Chrysomelidae</taxon>
        <taxon>Galerucinae</taxon>
        <taxon>Alticini</taxon>
        <taxon>Psylliodes</taxon>
    </lineage>
</organism>
<accession>A0A9P0GGV7</accession>
<protein>
    <submittedName>
        <fullName evidence="1">Uncharacterized protein</fullName>
    </submittedName>
</protein>